<dbReference type="EMBL" id="MU394380">
    <property type="protein sequence ID" value="KAI6082062.1"/>
    <property type="molecule type" value="Genomic_DNA"/>
</dbReference>
<keyword evidence="2" id="KW-1185">Reference proteome</keyword>
<comment type="caution">
    <text evidence="1">The sequence shown here is derived from an EMBL/GenBank/DDBJ whole genome shotgun (WGS) entry which is preliminary data.</text>
</comment>
<organism evidence="1 2">
    <name type="scientific">Hypoxylon rubiginosum</name>
    <dbReference type="NCBI Taxonomy" id="110542"/>
    <lineage>
        <taxon>Eukaryota</taxon>
        <taxon>Fungi</taxon>
        <taxon>Dikarya</taxon>
        <taxon>Ascomycota</taxon>
        <taxon>Pezizomycotina</taxon>
        <taxon>Sordariomycetes</taxon>
        <taxon>Xylariomycetidae</taxon>
        <taxon>Xylariales</taxon>
        <taxon>Hypoxylaceae</taxon>
        <taxon>Hypoxylon</taxon>
    </lineage>
</organism>
<proteinExistence type="predicted"/>
<evidence type="ECO:0000313" key="1">
    <source>
        <dbReference type="EMBL" id="KAI6082062.1"/>
    </source>
</evidence>
<accession>A0ACC0CP62</accession>
<dbReference type="Proteomes" id="UP001497680">
    <property type="component" value="Unassembled WGS sequence"/>
</dbReference>
<protein>
    <submittedName>
        <fullName evidence="1">Ankyrin repeat-containing domain protein</fullName>
    </submittedName>
</protein>
<name>A0ACC0CP62_9PEZI</name>
<reference evidence="1 2" key="1">
    <citation type="journal article" date="2022" name="New Phytol.">
        <title>Ecological generalism drives hyperdiversity of secondary metabolite gene clusters in xylarialean endophytes.</title>
        <authorList>
            <person name="Franco M.E.E."/>
            <person name="Wisecaver J.H."/>
            <person name="Arnold A.E."/>
            <person name="Ju Y.M."/>
            <person name="Slot J.C."/>
            <person name="Ahrendt S."/>
            <person name="Moore L.P."/>
            <person name="Eastman K.E."/>
            <person name="Scott K."/>
            <person name="Konkel Z."/>
            <person name="Mondo S.J."/>
            <person name="Kuo A."/>
            <person name="Hayes R.D."/>
            <person name="Haridas S."/>
            <person name="Andreopoulos B."/>
            <person name="Riley R."/>
            <person name="LaButti K."/>
            <person name="Pangilinan J."/>
            <person name="Lipzen A."/>
            <person name="Amirebrahimi M."/>
            <person name="Yan J."/>
            <person name="Adam C."/>
            <person name="Keymanesh K."/>
            <person name="Ng V."/>
            <person name="Louie K."/>
            <person name="Northen T."/>
            <person name="Drula E."/>
            <person name="Henrissat B."/>
            <person name="Hsieh H.M."/>
            <person name="Youens-Clark K."/>
            <person name="Lutzoni F."/>
            <person name="Miadlikowska J."/>
            <person name="Eastwood D.C."/>
            <person name="Hamelin R.C."/>
            <person name="Grigoriev I.V."/>
            <person name="U'Ren J.M."/>
        </authorList>
    </citation>
    <scope>NUCLEOTIDE SEQUENCE [LARGE SCALE GENOMIC DNA]</scope>
    <source>
        <strain evidence="1 2">ER1909</strain>
    </source>
</reference>
<gene>
    <name evidence="1" type="ORF">F4821DRAFT_264348</name>
</gene>
<sequence length="576" mass="64864">MAEERYWAIAQYTSTILFFGTPHRKSPAMSWREIYGSYHKGSIIPAGQHAERLLEELEDSSLIFDEFGNTFNIVNFHAAEAEADLKLPGYCLSLCSIETNYNYDCAHEELWEFDQPGFNDHVCKEIQREKRSHSSTGCGFETPLNAAILRDASLTTIQNMLENRSRLRAIGLRGRMPIHAAADNGRLDVFQALVSAGADISALDEEGRSTLMHAVAESNREIVEYLLASNAFYIKDSDEALQTPLILAAMKGTIDIITMLLENKFSKPEILNAQDYEGKTALIHAIFRNDIRIIKKLLDSDADPRVADCRERSALYWAARVGYSETLNAIIDIFDEYCYSRSEIPTKYWRFAIHGAVAHNNNIKKLLENNHTGVEYVGPDGWSPIYTARSYKLSYVQDSLRKSTIYLLRVIPPEKGPSCWHSNDKSPGLNLESNGTTLSTSAGGTKFLQLGPWTYNENHGGARADCPMLPVFKDKIYYFEIKLNKVSKQGSIAIGFCEDKAPLYKMLGRNDDSWGFYSRNGRLYNGNNPWKKILYSTPYGAGDVIGCGVDFKEESAFYTRNGKVIGKYLYIHSSTS</sequence>
<evidence type="ECO:0000313" key="2">
    <source>
        <dbReference type="Proteomes" id="UP001497680"/>
    </source>
</evidence>